<dbReference type="GO" id="GO:0004829">
    <property type="term" value="F:threonine-tRNA ligase activity"/>
    <property type="evidence" value="ECO:0007669"/>
    <property type="project" value="UniProtKB-EC"/>
</dbReference>
<dbReference type="Pfam" id="PF02824">
    <property type="entry name" value="TGS"/>
    <property type="match status" value="1"/>
</dbReference>
<evidence type="ECO:0000256" key="1">
    <source>
        <dbReference type="ARBA" id="ARBA00004496"/>
    </source>
</evidence>
<dbReference type="PANTHER" id="PTHR11451:SF44">
    <property type="entry name" value="THREONINE--TRNA LIGASE, CHLOROPLASTIC_MITOCHONDRIAL 2"/>
    <property type="match status" value="1"/>
</dbReference>
<comment type="similarity">
    <text evidence="2">Belongs to the class-II aminoacyl-tRNA synthetase family.</text>
</comment>
<dbReference type="GO" id="GO:0005524">
    <property type="term" value="F:ATP binding"/>
    <property type="evidence" value="ECO:0007669"/>
    <property type="project" value="UniProtKB-KW"/>
</dbReference>
<dbReference type="Gene3D" id="3.30.930.10">
    <property type="entry name" value="Bira Bifunctional Protein, Domain 2"/>
    <property type="match status" value="1"/>
</dbReference>
<dbReference type="Pfam" id="PF03129">
    <property type="entry name" value="HGTP_anticodon"/>
    <property type="match status" value="1"/>
</dbReference>
<dbReference type="Pfam" id="PF07973">
    <property type="entry name" value="tRNA_SAD"/>
    <property type="match status" value="1"/>
</dbReference>
<evidence type="ECO:0000259" key="16">
    <source>
        <dbReference type="PROSITE" id="PS50862"/>
    </source>
</evidence>
<evidence type="ECO:0000256" key="5">
    <source>
        <dbReference type="ARBA" id="ARBA00022555"/>
    </source>
</evidence>
<dbReference type="PROSITE" id="PS50862">
    <property type="entry name" value="AA_TRNA_LIGASE_II"/>
    <property type="match status" value="1"/>
</dbReference>
<feature type="domain" description="TGS" evidence="17">
    <location>
        <begin position="4"/>
        <end position="67"/>
    </location>
</feature>
<evidence type="ECO:0000256" key="7">
    <source>
        <dbReference type="ARBA" id="ARBA00022723"/>
    </source>
</evidence>
<dbReference type="SMART" id="SM00863">
    <property type="entry name" value="tRNA_SAD"/>
    <property type="match status" value="1"/>
</dbReference>
<evidence type="ECO:0000256" key="12">
    <source>
        <dbReference type="ARBA" id="ARBA00022917"/>
    </source>
</evidence>
<dbReference type="GO" id="GO:0000049">
    <property type="term" value="F:tRNA binding"/>
    <property type="evidence" value="ECO:0007669"/>
    <property type="project" value="UniProtKB-KW"/>
</dbReference>
<keyword evidence="8" id="KW-0547">Nucleotide-binding</keyword>
<evidence type="ECO:0000256" key="11">
    <source>
        <dbReference type="ARBA" id="ARBA00022884"/>
    </source>
</evidence>
<dbReference type="SUPFAM" id="SSF52954">
    <property type="entry name" value="Class II aaRS ABD-related"/>
    <property type="match status" value="1"/>
</dbReference>
<dbReference type="SUPFAM" id="SSF55186">
    <property type="entry name" value="ThrRS/AlaRS common domain"/>
    <property type="match status" value="1"/>
</dbReference>
<keyword evidence="10" id="KW-0067">ATP-binding</keyword>
<keyword evidence="11" id="KW-0694">RNA-binding</keyword>
<dbReference type="InterPro" id="IPR004154">
    <property type="entry name" value="Anticodon-bd"/>
</dbReference>
<keyword evidence="12" id="KW-0648">Protein biosynthesis</keyword>
<dbReference type="InterPro" id="IPR012675">
    <property type="entry name" value="Beta-grasp_dom_sf"/>
</dbReference>
<dbReference type="Gene3D" id="3.30.980.10">
    <property type="entry name" value="Threonyl-trna Synthetase, Chain A, domain 2"/>
    <property type="match status" value="1"/>
</dbReference>
<dbReference type="SUPFAM" id="SSF81271">
    <property type="entry name" value="TGS-like"/>
    <property type="match status" value="1"/>
</dbReference>
<evidence type="ECO:0000256" key="10">
    <source>
        <dbReference type="ARBA" id="ARBA00022840"/>
    </source>
</evidence>
<keyword evidence="6" id="KW-0436">Ligase</keyword>
<dbReference type="InterPro" id="IPR036621">
    <property type="entry name" value="Anticodon-bd_dom_sf"/>
</dbReference>
<dbReference type="InterPro" id="IPR047246">
    <property type="entry name" value="ThrRS_anticodon"/>
</dbReference>
<keyword evidence="13" id="KW-0030">Aminoacyl-tRNA synthetase</keyword>
<dbReference type="PANTHER" id="PTHR11451">
    <property type="entry name" value="THREONINE-TRNA LIGASE"/>
    <property type="match status" value="1"/>
</dbReference>
<accession>A0A6J7FFT8</accession>
<gene>
    <name evidence="18" type="ORF">UFOPK3376_02903</name>
</gene>
<dbReference type="Gene3D" id="3.30.54.20">
    <property type="match status" value="1"/>
</dbReference>
<evidence type="ECO:0000256" key="9">
    <source>
        <dbReference type="ARBA" id="ARBA00022833"/>
    </source>
</evidence>
<dbReference type="InterPro" id="IPR002320">
    <property type="entry name" value="Thr-tRNA-ligase_IIa"/>
</dbReference>
<comment type="catalytic activity">
    <reaction evidence="15">
        <text>tRNA(Thr) + L-threonine + ATP = L-threonyl-tRNA(Thr) + AMP + diphosphate + H(+)</text>
        <dbReference type="Rhea" id="RHEA:24624"/>
        <dbReference type="Rhea" id="RHEA-COMP:9670"/>
        <dbReference type="Rhea" id="RHEA-COMP:9704"/>
        <dbReference type="ChEBI" id="CHEBI:15378"/>
        <dbReference type="ChEBI" id="CHEBI:30616"/>
        <dbReference type="ChEBI" id="CHEBI:33019"/>
        <dbReference type="ChEBI" id="CHEBI:57926"/>
        <dbReference type="ChEBI" id="CHEBI:78442"/>
        <dbReference type="ChEBI" id="CHEBI:78534"/>
        <dbReference type="ChEBI" id="CHEBI:456215"/>
        <dbReference type="EC" id="6.1.1.3"/>
    </reaction>
</comment>
<sequence length="676" mass="75050">MHSAMTEILITLPDGSQRSFPEGSTAGDVAASIGSRLAKAAVAAIIDGGEADLGVPLHNGAAVAIITGDSDEGRHVLRHSTSHVMAQAVTQLFPGAKYSIGPAITDGFYYDFELPDHKTFTEDDLVAVEARMREIIAANQPFVRSEMSIDDALQLFVDQPYKCEIIERVRALAGVQIDPDDEDVNVDAAEVDPNGTVSVYRNTDAFVDMCRGPHVPTTSRLGHFKLMKVAGAYWRGNEKGPMLQRIYGTAWDTKVALEEHLHRLAEAEKRDHRKLATELDLLSFPQELGGGLAVWHPKGAIVRKQMEDYSRQRHENGGYQFVFTPHLANANLFQTSGHLDFYKDGMYPPMEMDNGTYYMKPMNCPMHCLIFRSRQRSYRELPLRLFELGTVYRYERAGTLHGLMRIRGFTQDDSHIYCTEDQLQDEIASLLDFVLSVLRAFGFTDFTANLSTRDPKKSVGSDEIWDKATEALREALHRHGLPYKVKSGDAAFYGPKIDVDVKDAIGRTWQLSTIQCDFNLPDRFNLEYVGADNNRHQPIMLHRALFGSVERFFGVLLEHYAGAFPAWLAPVQVRILPVATAHEEYAHAQAAALRSAGFRVDVVEANDQLGKRIRAAKLEKLPYVLVVGDDDVAATTFGVNPRGGEVERGVSVATFIERLADEVAQAAPPATLTAAQ</sequence>
<dbReference type="GO" id="GO:0005737">
    <property type="term" value="C:cytoplasm"/>
    <property type="evidence" value="ECO:0007669"/>
    <property type="project" value="UniProtKB-SubCell"/>
</dbReference>
<dbReference type="GO" id="GO:0046872">
    <property type="term" value="F:metal ion binding"/>
    <property type="evidence" value="ECO:0007669"/>
    <property type="project" value="UniProtKB-KW"/>
</dbReference>
<dbReference type="InterPro" id="IPR033728">
    <property type="entry name" value="ThrRS_core"/>
</dbReference>
<evidence type="ECO:0000259" key="17">
    <source>
        <dbReference type="PROSITE" id="PS51880"/>
    </source>
</evidence>
<evidence type="ECO:0000256" key="2">
    <source>
        <dbReference type="ARBA" id="ARBA00008226"/>
    </source>
</evidence>
<evidence type="ECO:0000256" key="6">
    <source>
        <dbReference type="ARBA" id="ARBA00022598"/>
    </source>
</evidence>
<dbReference type="EMBL" id="CAFBLP010000114">
    <property type="protein sequence ID" value="CAB4891840.1"/>
    <property type="molecule type" value="Genomic_DNA"/>
</dbReference>
<name>A0A6J7FFT8_9ZZZZ</name>
<dbReference type="PRINTS" id="PR01047">
    <property type="entry name" value="TRNASYNTHTHR"/>
</dbReference>
<dbReference type="FunFam" id="3.30.930.10:FF:000019">
    <property type="entry name" value="Threonine--tRNA ligase"/>
    <property type="match status" value="1"/>
</dbReference>
<keyword evidence="9" id="KW-0862">Zinc</keyword>
<dbReference type="InterPro" id="IPR012676">
    <property type="entry name" value="TGS-like"/>
</dbReference>
<evidence type="ECO:0000313" key="18">
    <source>
        <dbReference type="EMBL" id="CAB4891840.1"/>
    </source>
</evidence>
<dbReference type="Gene3D" id="3.40.50.800">
    <property type="entry name" value="Anticodon-binding domain"/>
    <property type="match status" value="1"/>
</dbReference>
<protein>
    <recommendedName>
        <fullName evidence="3">threonine--tRNA ligase</fullName>
        <ecNumber evidence="3">6.1.1.3</ecNumber>
    </recommendedName>
    <alternativeName>
        <fullName evidence="14">Threonyl-tRNA synthetase</fullName>
    </alternativeName>
</protein>
<keyword evidence="4" id="KW-0963">Cytoplasm</keyword>
<dbReference type="InterPro" id="IPR045864">
    <property type="entry name" value="aa-tRNA-synth_II/BPL/LPL"/>
</dbReference>
<dbReference type="Gene3D" id="3.10.20.30">
    <property type="match status" value="1"/>
</dbReference>
<dbReference type="AlphaFoldDB" id="A0A6J7FFT8"/>
<evidence type="ECO:0000256" key="15">
    <source>
        <dbReference type="ARBA" id="ARBA00049515"/>
    </source>
</evidence>
<comment type="subcellular location">
    <subcellularLocation>
        <location evidence="1">Cytoplasm</location>
    </subcellularLocation>
</comment>
<evidence type="ECO:0000256" key="8">
    <source>
        <dbReference type="ARBA" id="ARBA00022741"/>
    </source>
</evidence>
<dbReference type="CDD" id="cd00860">
    <property type="entry name" value="ThrRS_anticodon"/>
    <property type="match status" value="1"/>
</dbReference>
<dbReference type="InterPro" id="IPR006195">
    <property type="entry name" value="aa-tRNA-synth_II"/>
</dbReference>
<dbReference type="InterPro" id="IPR002314">
    <property type="entry name" value="aa-tRNA-synt_IIb"/>
</dbReference>
<evidence type="ECO:0000256" key="14">
    <source>
        <dbReference type="ARBA" id="ARBA00031900"/>
    </source>
</evidence>
<dbReference type="EC" id="6.1.1.3" evidence="3"/>
<dbReference type="HAMAP" id="MF_00184">
    <property type="entry name" value="Thr_tRNA_synth"/>
    <property type="match status" value="1"/>
</dbReference>
<dbReference type="CDD" id="cd01667">
    <property type="entry name" value="TGS_ThrRS"/>
    <property type="match status" value="1"/>
</dbReference>
<organism evidence="18">
    <name type="scientific">freshwater metagenome</name>
    <dbReference type="NCBI Taxonomy" id="449393"/>
    <lineage>
        <taxon>unclassified sequences</taxon>
        <taxon>metagenomes</taxon>
        <taxon>ecological metagenomes</taxon>
    </lineage>
</organism>
<keyword evidence="7" id="KW-0479">Metal-binding</keyword>
<dbReference type="InterPro" id="IPR018163">
    <property type="entry name" value="Thr/Ala-tRNA-synth_IIc_edit"/>
</dbReference>
<evidence type="ECO:0000256" key="13">
    <source>
        <dbReference type="ARBA" id="ARBA00023146"/>
    </source>
</evidence>
<evidence type="ECO:0000256" key="3">
    <source>
        <dbReference type="ARBA" id="ARBA00013163"/>
    </source>
</evidence>
<dbReference type="Pfam" id="PF00587">
    <property type="entry name" value="tRNA-synt_2b"/>
    <property type="match status" value="1"/>
</dbReference>
<dbReference type="PROSITE" id="PS51880">
    <property type="entry name" value="TGS"/>
    <property type="match status" value="1"/>
</dbReference>
<dbReference type="InterPro" id="IPR004095">
    <property type="entry name" value="TGS"/>
</dbReference>
<dbReference type="CDD" id="cd00771">
    <property type="entry name" value="ThrRS_core"/>
    <property type="match status" value="1"/>
</dbReference>
<keyword evidence="5" id="KW-0820">tRNA-binding</keyword>
<proteinExistence type="inferred from homology"/>
<dbReference type="GO" id="GO:0006435">
    <property type="term" value="P:threonyl-tRNA aminoacylation"/>
    <property type="evidence" value="ECO:0007669"/>
    <property type="project" value="InterPro"/>
</dbReference>
<feature type="domain" description="Aminoacyl-transfer RNA synthetases class-II family profile" evidence="16">
    <location>
        <begin position="271"/>
        <end position="565"/>
    </location>
</feature>
<reference evidence="18" key="1">
    <citation type="submission" date="2020-05" db="EMBL/GenBank/DDBJ databases">
        <authorList>
            <person name="Chiriac C."/>
            <person name="Salcher M."/>
            <person name="Ghai R."/>
            <person name="Kavagutti S V."/>
        </authorList>
    </citation>
    <scope>NUCLEOTIDE SEQUENCE</scope>
</reference>
<evidence type="ECO:0000256" key="4">
    <source>
        <dbReference type="ARBA" id="ARBA00022490"/>
    </source>
</evidence>
<dbReference type="SUPFAM" id="SSF55681">
    <property type="entry name" value="Class II aaRS and biotin synthetases"/>
    <property type="match status" value="1"/>
</dbReference>
<dbReference type="InterPro" id="IPR012947">
    <property type="entry name" value="tRNA_SAD"/>
</dbReference>
<dbReference type="NCBIfam" id="TIGR00418">
    <property type="entry name" value="thrS"/>
    <property type="match status" value="1"/>
</dbReference>